<feature type="region of interest" description="Disordered" evidence="1">
    <location>
        <begin position="1"/>
        <end position="21"/>
    </location>
</feature>
<name>A0A6A0A7Q2_HAELA</name>
<gene>
    <name evidence="2" type="ORF">HaLaN_26770</name>
</gene>
<evidence type="ECO:0000256" key="1">
    <source>
        <dbReference type="SAM" id="MobiDB-lite"/>
    </source>
</evidence>
<dbReference type="EMBL" id="BLLF01003820">
    <property type="protein sequence ID" value="GFH28297.1"/>
    <property type="molecule type" value="Genomic_DNA"/>
</dbReference>
<evidence type="ECO:0000313" key="2">
    <source>
        <dbReference type="EMBL" id="GFH28297.1"/>
    </source>
</evidence>
<dbReference type="AlphaFoldDB" id="A0A6A0A7Q2"/>
<keyword evidence="3" id="KW-1185">Reference proteome</keyword>
<evidence type="ECO:0000313" key="3">
    <source>
        <dbReference type="Proteomes" id="UP000485058"/>
    </source>
</evidence>
<dbReference type="Proteomes" id="UP000485058">
    <property type="component" value="Unassembled WGS sequence"/>
</dbReference>
<proteinExistence type="predicted"/>
<reference evidence="2 3" key="1">
    <citation type="submission" date="2020-02" db="EMBL/GenBank/DDBJ databases">
        <title>Draft genome sequence of Haematococcus lacustris strain NIES-144.</title>
        <authorList>
            <person name="Morimoto D."/>
            <person name="Nakagawa S."/>
            <person name="Yoshida T."/>
            <person name="Sawayama S."/>
        </authorList>
    </citation>
    <scope>NUCLEOTIDE SEQUENCE [LARGE SCALE GENOMIC DNA]</scope>
    <source>
        <strain evidence="2 3">NIES-144</strain>
    </source>
</reference>
<organism evidence="2 3">
    <name type="scientific">Haematococcus lacustris</name>
    <name type="common">Green alga</name>
    <name type="synonym">Haematococcus pluvialis</name>
    <dbReference type="NCBI Taxonomy" id="44745"/>
    <lineage>
        <taxon>Eukaryota</taxon>
        <taxon>Viridiplantae</taxon>
        <taxon>Chlorophyta</taxon>
        <taxon>core chlorophytes</taxon>
        <taxon>Chlorophyceae</taxon>
        <taxon>CS clade</taxon>
        <taxon>Chlamydomonadales</taxon>
        <taxon>Haematococcaceae</taxon>
        <taxon>Haematococcus</taxon>
    </lineage>
</organism>
<protein>
    <submittedName>
        <fullName evidence="2">Uncharacterized protein</fullName>
    </submittedName>
</protein>
<accession>A0A6A0A7Q2</accession>
<comment type="caution">
    <text evidence="2">The sequence shown here is derived from an EMBL/GenBank/DDBJ whole genome shotgun (WGS) entry which is preliminary data.</text>
</comment>
<sequence>MDESELTRTYTPRRSRGVYGRGDEDESIRFARSSIGAAKPRNVMLLVTCDGVGRLLRVRWEHFLLIHQVAAVNDS</sequence>